<dbReference type="GO" id="GO:0016787">
    <property type="term" value="F:hydrolase activity"/>
    <property type="evidence" value="ECO:0007669"/>
    <property type="project" value="UniProtKB-KW"/>
</dbReference>
<dbReference type="EMBL" id="AE017126">
    <property type="protein sequence ID" value="AAQ00834.1"/>
    <property type="molecule type" value="Genomic_DNA"/>
</dbReference>
<dbReference type="HOGENOM" id="CLU_020336_13_4_3"/>
<keyword evidence="3" id="KW-1185">Reference proteome</keyword>
<dbReference type="STRING" id="167539.Pro_1790"/>
<gene>
    <name evidence="2" type="primary">mhpC</name>
    <name evidence="2" type="ordered locus">Pro_1790</name>
</gene>
<dbReference type="KEGG" id="pma:Pro_1790"/>
<dbReference type="Pfam" id="PF12697">
    <property type="entry name" value="Abhydrolase_6"/>
    <property type="match status" value="1"/>
</dbReference>
<dbReference type="Gene3D" id="3.40.50.1820">
    <property type="entry name" value="alpha/beta hydrolase"/>
    <property type="match status" value="1"/>
</dbReference>
<sequence>MTNTKTHFSNWNKLEVAWKKEGTENNEPFSILLIHGFGANKEHWRKNQTILGTIAPCYSIDLIGFGESSQPPSKLLGEKKTNNNFCYNFDNWGEQIADFSRSIIKKPVLLIGNSIGGVIALRAAQILGNHCKGVILINCAQRLMDDKQLLNKPVWERSIRPILKLITRQRWLSRNLFKNAARQSFIKKVLQIAYPSGKNIDEELINMLYRPTKRAGASEAFHGFINIFNDYLAPELMEQLSLPVYLIWGKDDPWEPIAEAENWYSSIKCIQSITIIKECGHCPHDENPEEVNPVLIKIIQQAT</sequence>
<feature type="domain" description="AB hydrolase-1" evidence="1">
    <location>
        <begin position="31"/>
        <end position="292"/>
    </location>
</feature>
<dbReference type="AlphaFoldDB" id="Q7V9N9"/>
<evidence type="ECO:0000313" key="2">
    <source>
        <dbReference type="EMBL" id="AAQ00834.1"/>
    </source>
</evidence>
<evidence type="ECO:0000259" key="1">
    <source>
        <dbReference type="Pfam" id="PF12697"/>
    </source>
</evidence>
<evidence type="ECO:0000313" key="3">
    <source>
        <dbReference type="Proteomes" id="UP000001420"/>
    </source>
</evidence>
<accession>Q7V9N9</accession>
<dbReference type="eggNOG" id="COG2267">
    <property type="taxonomic scope" value="Bacteria"/>
</dbReference>
<dbReference type="EnsemblBacteria" id="AAQ00834">
    <property type="protein sequence ID" value="AAQ00834"/>
    <property type="gene ID" value="Pro_1790"/>
</dbReference>
<organism evidence="2 3">
    <name type="scientific">Prochlorococcus marinus (strain SARG / CCMP1375 / SS120)</name>
    <dbReference type="NCBI Taxonomy" id="167539"/>
    <lineage>
        <taxon>Bacteria</taxon>
        <taxon>Bacillati</taxon>
        <taxon>Cyanobacteriota</taxon>
        <taxon>Cyanophyceae</taxon>
        <taxon>Synechococcales</taxon>
        <taxon>Prochlorococcaceae</taxon>
        <taxon>Prochlorococcus</taxon>
    </lineage>
</organism>
<name>Q7V9N9_PROMA</name>
<dbReference type="SUPFAM" id="SSF53474">
    <property type="entry name" value="alpha/beta-Hydrolases"/>
    <property type="match status" value="1"/>
</dbReference>
<dbReference type="InterPro" id="IPR029058">
    <property type="entry name" value="AB_hydrolase_fold"/>
</dbReference>
<dbReference type="RefSeq" id="WP_011125939.1">
    <property type="nucleotide sequence ID" value="NC_005042.1"/>
</dbReference>
<dbReference type="Proteomes" id="UP000001420">
    <property type="component" value="Chromosome"/>
</dbReference>
<reference evidence="2 3" key="1">
    <citation type="journal article" date="2003" name="Proc. Natl. Acad. Sci. U.S.A.">
        <title>Genome sequence of the cyanobacterium Prochlorococcus marinus SS120, a nearly minimal oxyphototrophic genome.</title>
        <authorList>
            <person name="Dufresne A."/>
            <person name="Salanoubat M."/>
            <person name="Partensky F."/>
            <person name="Artiguenave F."/>
            <person name="Axmann I.M."/>
            <person name="Barbe V."/>
            <person name="Duprat S."/>
            <person name="Galperin M.Y."/>
            <person name="Koonin E.V."/>
            <person name="Le Gall F."/>
            <person name="Makarova K.S."/>
            <person name="Ostrowski M."/>
            <person name="Oztas S."/>
            <person name="Robert C."/>
            <person name="Rogozin I.B."/>
            <person name="Scanlan D.J."/>
            <person name="Tandeau de Marsac N."/>
            <person name="Weissenbach J."/>
            <person name="Wincker P."/>
            <person name="Wolf Y.I."/>
            <person name="Hess W.R."/>
        </authorList>
    </citation>
    <scope>NUCLEOTIDE SEQUENCE [LARGE SCALE GENOMIC DNA]</scope>
    <source>
        <strain evidence="3">SARG / CCMP1375 / SS120</strain>
    </source>
</reference>
<dbReference type="PATRIC" id="fig|167539.5.peg.1891"/>
<dbReference type="PANTHER" id="PTHR46438">
    <property type="entry name" value="ALPHA/BETA-HYDROLASES SUPERFAMILY PROTEIN"/>
    <property type="match status" value="1"/>
</dbReference>
<keyword evidence="2" id="KW-0378">Hydrolase</keyword>
<dbReference type="ESTHER" id="proma-q7v9n9">
    <property type="family name" value="AlphaBeta_hydrolase"/>
</dbReference>
<proteinExistence type="predicted"/>
<dbReference type="InterPro" id="IPR000073">
    <property type="entry name" value="AB_hydrolase_1"/>
</dbReference>
<protein>
    <submittedName>
        <fullName evidence="2">Predicted hydrolase</fullName>
    </submittedName>
</protein>
<dbReference type="OrthoDB" id="9808398at2"/>
<dbReference type="PANTHER" id="PTHR46438:SF12">
    <property type="entry name" value="ALPHA_BETA-HYDROLASES SUPERFAMILY PROTEIN"/>
    <property type="match status" value="1"/>
</dbReference>